<keyword evidence="2" id="KW-1185">Reference proteome</keyword>
<proteinExistence type="predicted"/>
<dbReference type="Proteomes" id="UP000276133">
    <property type="component" value="Unassembled WGS sequence"/>
</dbReference>
<dbReference type="AlphaFoldDB" id="A0A3M7QMT0"/>
<reference evidence="1 2" key="1">
    <citation type="journal article" date="2018" name="Sci. Rep.">
        <title>Genomic signatures of local adaptation to the degree of environmental predictability in rotifers.</title>
        <authorList>
            <person name="Franch-Gras L."/>
            <person name="Hahn C."/>
            <person name="Garcia-Roger E.M."/>
            <person name="Carmona M.J."/>
            <person name="Serra M."/>
            <person name="Gomez A."/>
        </authorList>
    </citation>
    <scope>NUCLEOTIDE SEQUENCE [LARGE SCALE GENOMIC DNA]</scope>
    <source>
        <strain evidence="1">HYR1</strain>
    </source>
</reference>
<sequence>MNGEMVGAGRRAFGSIALEKWWAPEGGLLVLAKKNEPSVSQKLKALELRSQLRVKERVVRVLVKNRLYESMIYSCPECDQVFTKKCDHILNFQNKTKQNLNYSLCFFDMCNLTPFSFFINSPQMLHSTAFDCLLNAYFAANLAASDEW</sequence>
<name>A0A3M7QMT0_BRAPC</name>
<accession>A0A3M7QMT0</accession>
<protein>
    <submittedName>
        <fullName evidence="1">Uncharacterized protein</fullName>
    </submittedName>
</protein>
<comment type="caution">
    <text evidence="1">The sequence shown here is derived from an EMBL/GenBank/DDBJ whole genome shotgun (WGS) entry which is preliminary data.</text>
</comment>
<evidence type="ECO:0000313" key="2">
    <source>
        <dbReference type="Proteomes" id="UP000276133"/>
    </source>
</evidence>
<evidence type="ECO:0000313" key="1">
    <source>
        <dbReference type="EMBL" id="RNA12374.1"/>
    </source>
</evidence>
<dbReference type="EMBL" id="REGN01005703">
    <property type="protein sequence ID" value="RNA12374.1"/>
    <property type="molecule type" value="Genomic_DNA"/>
</dbReference>
<organism evidence="1 2">
    <name type="scientific">Brachionus plicatilis</name>
    <name type="common">Marine rotifer</name>
    <name type="synonym">Brachionus muelleri</name>
    <dbReference type="NCBI Taxonomy" id="10195"/>
    <lineage>
        <taxon>Eukaryota</taxon>
        <taxon>Metazoa</taxon>
        <taxon>Spiralia</taxon>
        <taxon>Gnathifera</taxon>
        <taxon>Rotifera</taxon>
        <taxon>Eurotatoria</taxon>
        <taxon>Monogononta</taxon>
        <taxon>Pseudotrocha</taxon>
        <taxon>Ploima</taxon>
        <taxon>Brachionidae</taxon>
        <taxon>Brachionus</taxon>
    </lineage>
</organism>
<gene>
    <name evidence="1" type="ORF">BpHYR1_000496</name>
</gene>